<evidence type="ECO:0000313" key="2">
    <source>
        <dbReference type="Proteomes" id="UP001286563"/>
    </source>
</evidence>
<accession>A0AAJ2UDF2</accession>
<protein>
    <submittedName>
        <fullName evidence="1">Uncharacterized protein</fullName>
    </submittedName>
</protein>
<dbReference type="RefSeq" id="WP_318052776.1">
    <property type="nucleotide sequence ID" value="NZ_JAWPFC010000005.1"/>
</dbReference>
<organism evidence="1 2">
    <name type="scientific">Mesomycoplasma ovipneumoniae</name>
    <dbReference type="NCBI Taxonomy" id="29562"/>
    <lineage>
        <taxon>Bacteria</taxon>
        <taxon>Bacillati</taxon>
        <taxon>Mycoplasmatota</taxon>
        <taxon>Mycoplasmoidales</taxon>
        <taxon>Metamycoplasmataceae</taxon>
        <taxon>Mesomycoplasma</taxon>
    </lineage>
</organism>
<dbReference type="AlphaFoldDB" id="A0AAJ2UDF2"/>
<dbReference type="Proteomes" id="UP001286563">
    <property type="component" value="Unassembled WGS sequence"/>
</dbReference>
<gene>
    <name evidence="1" type="ORF">R7U35_02365</name>
</gene>
<proteinExistence type="predicted"/>
<comment type="caution">
    <text evidence="1">The sequence shown here is derived from an EMBL/GenBank/DDBJ whole genome shotgun (WGS) entry which is preliminary data.</text>
</comment>
<sequence>MAKNSFSGYFFEVNIPQEPVAKNFHFRKLTAPAFTPAVVQVITFSAKNSL</sequence>
<evidence type="ECO:0000313" key="1">
    <source>
        <dbReference type="EMBL" id="MDW2893529.1"/>
    </source>
</evidence>
<name>A0AAJ2UDF2_9BACT</name>
<dbReference type="EMBL" id="JAWPFC010000005">
    <property type="protein sequence ID" value="MDW2893529.1"/>
    <property type="molecule type" value="Genomic_DNA"/>
</dbReference>
<reference evidence="1" key="1">
    <citation type="submission" date="2023-10" db="EMBL/GenBank/DDBJ databases">
        <title>Genome sequences of Mycoplasma ovipneumoniae isolated from goats.</title>
        <authorList>
            <person name="Spergser J."/>
        </authorList>
    </citation>
    <scope>NUCLEOTIDE SEQUENCE</scope>
    <source>
        <strain evidence="1">168</strain>
    </source>
</reference>